<name>A0A6B8RLS4_9BACL</name>
<evidence type="ECO:0000313" key="9">
    <source>
        <dbReference type="EMBL" id="QGQ97260.1"/>
    </source>
</evidence>
<dbReference type="OrthoDB" id="9810086at2"/>
<keyword evidence="5 7" id="KW-1133">Transmembrane helix</keyword>
<dbReference type="KEGG" id="ppsc:EHS13_21415"/>
<keyword evidence="10" id="KW-1185">Reference proteome</keyword>
<keyword evidence="6 7" id="KW-0472">Membrane</keyword>
<dbReference type="CDD" id="cd06261">
    <property type="entry name" value="TM_PBP2"/>
    <property type="match status" value="1"/>
</dbReference>
<evidence type="ECO:0000256" key="1">
    <source>
        <dbReference type="ARBA" id="ARBA00004651"/>
    </source>
</evidence>
<feature type="transmembrane region" description="Helical" evidence="7">
    <location>
        <begin position="185"/>
        <end position="210"/>
    </location>
</feature>
<sequence length="294" mass="32889">MTTHKSWSGTVFSVFNYTFLILIAAACLLPMINVLAISFSSSTAESAGLVKLWPIDFTLKSYQFVLNKPEFITAFLISLKRVAVGVPVNMLLTILIAYPLSKDKRIFRYRNTYAWYFVITILFSGGLIPWFMTIKATGIMDTFWALILPGAVPVFNVILMLNFFKSLPPELDESALMDGASAWQTLWKIALPLSMPAVATLTLFCIVTHWNSWFEGLILMNNPIHYPLQSYLQTVVVNRDISLLSSADQVTLATVSERTSRAAQVFVATLPVLLVYPFLQKYFAEGIMLGSVKG</sequence>
<gene>
    <name evidence="9" type="ORF">EHS13_21415</name>
</gene>
<dbReference type="PROSITE" id="PS50928">
    <property type="entry name" value="ABC_TM1"/>
    <property type="match status" value="1"/>
</dbReference>
<dbReference type="GO" id="GO:0055085">
    <property type="term" value="P:transmembrane transport"/>
    <property type="evidence" value="ECO:0007669"/>
    <property type="project" value="InterPro"/>
</dbReference>
<feature type="transmembrane region" description="Helical" evidence="7">
    <location>
        <begin position="71"/>
        <end position="101"/>
    </location>
</feature>
<feature type="domain" description="ABC transmembrane type-1" evidence="8">
    <location>
        <begin position="75"/>
        <end position="276"/>
    </location>
</feature>
<dbReference type="Proteomes" id="UP000426246">
    <property type="component" value="Chromosome"/>
</dbReference>
<evidence type="ECO:0000313" key="10">
    <source>
        <dbReference type="Proteomes" id="UP000426246"/>
    </source>
</evidence>
<dbReference type="RefSeq" id="WP_155702362.1">
    <property type="nucleotide sequence ID" value="NZ_CP034235.1"/>
</dbReference>
<dbReference type="AlphaFoldDB" id="A0A6B8RLS4"/>
<dbReference type="Pfam" id="PF00528">
    <property type="entry name" value="BPD_transp_1"/>
    <property type="match status" value="1"/>
</dbReference>
<dbReference type="EMBL" id="CP034235">
    <property type="protein sequence ID" value="QGQ97260.1"/>
    <property type="molecule type" value="Genomic_DNA"/>
</dbReference>
<reference evidence="10" key="1">
    <citation type="submission" date="2018-11" db="EMBL/GenBank/DDBJ databases">
        <title>Complete genome sequence of Paenibacillus sp. ML311-T8.</title>
        <authorList>
            <person name="Nam Y.-D."/>
            <person name="Kang J."/>
            <person name="Chung W.-H."/>
            <person name="Park Y.S."/>
        </authorList>
    </citation>
    <scope>NUCLEOTIDE SEQUENCE [LARGE SCALE GENOMIC DNA]</scope>
    <source>
        <strain evidence="10">ML311-T8</strain>
    </source>
</reference>
<dbReference type="PROSITE" id="PS51257">
    <property type="entry name" value="PROKAR_LIPOPROTEIN"/>
    <property type="match status" value="1"/>
</dbReference>
<feature type="transmembrane region" description="Helical" evidence="7">
    <location>
        <begin position="262"/>
        <end position="279"/>
    </location>
</feature>
<evidence type="ECO:0000256" key="6">
    <source>
        <dbReference type="ARBA" id="ARBA00023136"/>
    </source>
</evidence>
<feature type="transmembrane region" description="Helical" evidence="7">
    <location>
        <begin position="143"/>
        <end position="164"/>
    </location>
</feature>
<protein>
    <submittedName>
        <fullName evidence="9">Carbohydrate ABC transporter permease</fullName>
    </submittedName>
</protein>
<keyword evidence="4 7" id="KW-0812">Transmembrane</keyword>
<comment type="subcellular location">
    <subcellularLocation>
        <location evidence="1 7">Cell membrane</location>
        <topology evidence="1 7">Multi-pass membrane protein</topology>
    </subcellularLocation>
</comment>
<dbReference type="Gene3D" id="1.10.3720.10">
    <property type="entry name" value="MetI-like"/>
    <property type="match status" value="1"/>
</dbReference>
<dbReference type="InterPro" id="IPR035906">
    <property type="entry name" value="MetI-like_sf"/>
</dbReference>
<organism evidence="9 10">
    <name type="scientific">Paenibacillus psychroresistens</name>
    <dbReference type="NCBI Taxonomy" id="1778678"/>
    <lineage>
        <taxon>Bacteria</taxon>
        <taxon>Bacillati</taxon>
        <taxon>Bacillota</taxon>
        <taxon>Bacilli</taxon>
        <taxon>Bacillales</taxon>
        <taxon>Paenibacillaceae</taxon>
        <taxon>Paenibacillus</taxon>
    </lineage>
</organism>
<evidence type="ECO:0000256" key="3">
    <source>
        <dbReference type="ARBA" id="ARBA00022475"/>
    </source>
</evidence>
<dbReference type="GO" id="GO:0005886">
    <property type="term" value="C:plasma membrane"/>
    <property type="evidence" value="ECO:0007669"/>
    <property type="project" value="UniProtKB-SubCell"/>
</dbReference>
<keyword evidence="3" id="KW-1003">Cell membrane</keyword>
<dbReference type="PANTHER" id="PTHR43744:SF9">
    <property type="entry name" value="POLYGALACTURONAN_RHAMNOGALACTURONAN TRANSPORT SYSTEM PERMEASE PROTEIN YTCP"/>
    <property type="match status" value="1"/>
</dbReference>
<feature type="transmembrane region" description="Helical" evidence="7">
    <location>
        <begin position="113"/>
        <end position="131"/>
    </location>
</feature>
<comment type="similarity">
    <text evidence="7">Belongs to the binding-protein-dependent transport system permease family.</text>
</comment>
<dbReference type="PANTHER" id="PTHR43744">
    <property type="entry name" value="ABC TRANSPORTER PERMEASE PROTEIN MG189-RELATED-RELATED"/>
    <property type="match status" value="1"/>
</dbReference>
<dbReference type="InterPro" id="IPR000515">
    <property type="entry name" value="MetI-like"/>
</dbReference>
<evidence type="ECO:0000256" key="7">
    <source>
        <dbReference type="RuleBase" id="RU363032"/>
    </source>
</evidence>
<dbReference type="SUPFAM" id="SSF161098">
    <property type="entry name" value="MetI-like"/>
    <property type="match status" value="1"/>
</dbReference>
<evidence type="ECO:0000256" key="5">
    <source>
        <dbReference type="ARBA" id="ARBA00022989"/>
    </source>
</evidence>
<proteinExistence type="inferred from homology"/>
<evidence type="ECO:0000256" key="2">
    <source>
        <dbReference type="ARBA" id="ARBA00022448"/>
    </source>
</evidence>
<evidence type="ECO:0000259" key="8">
    <source>
        <dbReference type="PROSITE" id="PS50928"/>
    </source>
</evidence>
<evidence type="ECO:0000256" key="4">
    <source>
        <dbReference type="ARBA" id="ARBA00022692"/>
    </source>
</evidence>
<accession>A0A6B8RLS4</accession>
<keyword evidence="2 7" id="KW-0813">Transport</keyword>